<keyword evidence="2" id="KW-1185">Reference proteome</keyword>
<proteinExistence type="predicted"/>
<dbReference type="RefSeq" id="WP_369704784.1">
    <property type="nucleotide sequence ID" value="NZ_JBGEWD010000011.1"/>
</dbReference>
<dbReference type="EMBL" id="JBGEWD010000011">
    <property type="protein sequence ID" value="MEY8000890.1"/>
    <property type="molecule type" value="Genomic_DNA"/>
</dbReference>
<organism evidence="1 2">
    <name type="scientific">Clostridium moutaii</name>
    <dbReference type="NCBI Taxonomy" id="3240932"/>
    <lineage>
        <taxon>Bacteria</taxon>
        <taxon>Bacillati</taxon>
        <taxon>Bacillota</taxon>
        <taxon>Clostridia</taxon>
        <taxon>Eubacteriales</taxon>
        <taxon>Clostridiaceae</taxon>
        <taxon>Clostridium</taxon>
    </lineage>
</organism>
<reference evidence="1 2" key="1">
    <citation type="submission" date="2024-08" db="EMBL/GenBank/DDBJ databases">
        <title>Clostridium lapicellarii sp. nov., and Clostridium renhuaiense sp. nov., two species isolated from the mud in a fermentation cellar used for producing sauce-flavour Chinese liquors.</title>
        <authorList>
            <person name="Yang F."/>
            <person name="Wang H."/>
            <person name="Chen L.Q."/>
            <person name="Zhou N."/>
            <person name="Lu J.J."/>
            <person name="Pu X.X."/>
            <person name="Wan B."/>
            <person name="Wang L."/>
            <person name="Liu S.J."/>
        </authorList>
    </citation>
    <scope>NUCLEOTIDE SEQUENCE [LARGE SCALE GENOMIC DNA]</scope>
    <source>
        <strain evidence="1 2">MT-5</strain>
    </source>
</reference>
<evidence type="ECO:0000313" key="2">
    <source>
        <dbReference type="Proteomes" id="UP001564657"/>
    </source>
</evidence>
<protein>
    <submittedName>
        <fullName evidence="1">Ethanolamine utilization protein</fullName>
    </submittedName>
</protein>
<accession>A0ABV4BQ30</accession>
<name>A0ABV4BQ30_9CLOT</name>
<sequence>MKFITEIDLRDLYRKEPFTDYKAESGTRLTPGARQFLADKGINIFGKSSYTNRKTVKKNTEDEKLHPIEEHKSESINKQNDWRMKKLYSKMGSMEALFLITEEELLGRDVFLAQNVINLGKQFTNIKNAMKGKGSTGNLCCNGCTGINTDNFSSNVDDCFEITEFHVQLEKGREILILHRLRCALREIEPAVLETVEGDYKSELYKDVVGKINQVINSLSQMICSIIGGKKCQREI</sequence>
<comment type="caution">
    <text evidence="1">The sequence shown here is derived from an EMBL/GenBank/DDBJ whole genome shotgun (WGS) entry which is preliminary data.</text>
</comment>
<evidence type="ECO:0000313" key="1">
    <source>
        <dbReference type="EMBL" id="MEY8000890.1"/>
    </source>
</evidence>
<dbReference type="Proteomes" id="UP001564657">
    <property type="component" value="Unassembled WGS sequence"/>
</dbReference>
<gene>
    <name evidence="1" type="ORF">AB8U03_11910</name>
</gene>